<feature type="compositionally biased region" description="Low complexity" evidence="3">
    <location>
        <begin position="446"/>
        <end position="462"/>
    </location>
</feature>
<dbReference type="STRING" id="46835.A0A504YQS3"/>
<feature type="region of interest" description="Disordered" evidence="3">
    <location>
        <begin position="1141"/>
        <end position="1191"/>
    </location>
</feature>
<dbReference type="Gene3D" id="2.120.10.80">
    <property type="entry name" value="Kelch-type beta propeller"/>
    <property type="match status" value="2"/>
</dbReference>
<dbReference type="InterPro" id="IPR000210">
    <property type="entry name" value="BTB/POZ_dom"/>
</dbReference>
<dbReference type="PROSITE" id="PS50097">
    <property type="entry name" value="BTB"/>
    <property type="match status" value="1"/>
</dbReference>
<dbReference type="SMART" id="SM00225">
    <property type="entry name" value="BTB"/>
    <property type="match status" value="1"/>
</dbReference>
<dbReference type="FunFam" id="1.25.40.420:FF:000001">
    <property type="entry name" value="Kelch-like family member 12"/>
    <property type="match status" value="1"/>
</dbReference>
<dbReference type="Gene3D" id="1.25.40.420">
    <property type="match status" value="1"/>
</dbReference>
<evidence type="ECO:0000256" key="1">
    <source>
        <dbReference type="ARBA" id="ARBA00022441"/>
    </source>
</evidence>
<feature type="compositionally biased region" description="Polar residues" evidence="3">
    <location>
        <begin position="384"/>
        <end position="393"/>
    </location>
</feature>
<evidence type="ECO:0000313" key="6">
    <source>
        <dbReference type="Proteomes" id="UP000316759"/>
    </source>
</evidence>
<accession>A0A504YQS3</accession>
<dbReference type="Pfam" id="PF01344">
    <property type="entry name" value="Kelch_1"/>
    <property type="match status" value="4"/>
</dbReference>
<evidence type="ECO:0000256" key="3">
    <source>
        <dbReference type="SAM" id="MobiDB-lite"/>
    </source>
</evidence>
<feature type="compositionally biased region" description="Basic and acidic residues" evidence="3">
    <location>
        <begin position="27"/>
        <end position="47"/>
    </location>
</feature>
<reference evidence="5 6" key="1">
    <citation type="submission" date="2019-04" db="EMBL/GenBank/DDBJ databases">
        <title>Annotation for the trematode Fasciola gigantica.</title>
        <authorList>
            <person name="Choi Y.-J."/>
        </authorList>
    </citation>
    <scope>NUCLEOTIDE SEQUENCE [LARGE SCALE GENOMIC DNA]</scope>
    <source>
        <strain evidence="5">Uganda_cow_1</strain>
    </source>
</reference>
<dbReference type="Pfam" id="PF07707">
    <property type="entry name" value="BACK"/>
    <property type="match status" value="1"/>
</dbReference>
<dbReference type="Proteomes" id="UP000316759">
    <property type="component" value="Unassembled WGS sequence"/>
</dbReference>
<organism evidence="5 6">
    <name type="scientific">Fasciola gigantica</name>
    <name type="common">Giant liver fluke</name>
    <dbReference type="NCBI Taxonomy" id="46835"/>
    <lineage>
        <taxon>Eukaryota</taxon>
        <taxon>Metazoa</taxon>
        <taxon>Spiralia</taxon>
        <taxon>Lophotrochozoa</taxon>
        <taxon>Platyhelminthes</taxon>
        <taxon>Trematoda</taxon>
        <taxon>Digenea</taxon>
        <taxon>Plagiorchiida</taxon>
        <taxon>Echinostomata</taxon>
        <taxon>Echinostomatoidea</taxon>
        <taxon>Fasciolidae</taxon>
        <taxon>Fasciola</taxon>
    </lineage>
</organism>
<comment type="caution">
    <text evidence="5">The sequence shown here is derived from an EMBL/GenBank/DDBJ whole genome shotgun (WGS) entry which is preliminary data.</text>
</comment>
<dbReference type="SMART" id="SM00612">
    <property type="entry name" value="Kelch"/>
    <property type="match status" value="5"/>
</dbReference>
<name>A0A504YQS3_FASGI</name>
<dbReference type="SUPFAM" id="SSF117281">
    <property type="entry name" value="Kelch motif"/>
    <property type="match status" value="2"/>
</dbReference>
<keyword evidence="2" id="KW-0677">Repeat</keyword>
<sequence>MSLTCSFRDLADQVKYHLVGAKRRASSSHDCRTNCDPPRERDPRAMHDQNGSHLKVSHCADPLTRQGSDTVNNMRTIECDCRSQRPLCSTSLTSITVDVDNNAADHIARSDHRHHDMNPSPHRKPCPTMHHRSREACRSNQLVRPTNEAGLSQLARSGSSRADSRMNYGPCVDPQVMSSTVATLNTCGSNESACRLTERACNTSMVVLSFNPSQCPSASPHHHNTNSFVAKGSHLSRNSEYASSSQLVFPPAEFNTRSTLSLVPDLSVPHGEVRSGSLGADTHTCFHFHQFRQPKTRSRKLLNPNWNAPEPIQEQEDLRRMTMSYSGLTTVPFSDEATHSMTVSQELSQPHTGSVVQCQKVYSNELSCAQNTDSIYTQKVISTNQNRPTQSEQSSRHNQHQQRKSQPQTNQIITSQNLSSVGSTRLLKPQPACPVVPTSQSTSGETSLPVLPTRTTSLLSRTSKYRTSEMETSLYSKKTSRKGMEISARSNSKRSNSSEQDNGEPSLVNSPSNNYFLSVEKPYTVHTRSQSDVTISKLQCYVNTCDTFPSQESSGVVDMAQTCTQRNEPALVDSENQSDERIQTPEQVGLLSHGPSGYPRCTLSTDDASQATEESSRTSPKHSVPETPTQTLPVPRHMAVSIQNNANMPNSSSCGILDQAMPMNHASRLLGRMSDKLRDGRLADVILLAGHESRDTSPPKDEYENNKIDLTVKPVSGEQLNGTGTPVVRIPAHRVILAAASDYFAAMFGNEVKEASESEIWIRNVEPHALHTLINYIYTGYLDLQEDTVEDILEAACFLQIVEASQACERYLIKRLHASNCLGMSRLGDQHGCHLLRRKAMKYALEHFTDVAQQPDFLNLSFDELTELLQSDHLRVPNEATVFASCLRWFRSAANRAVNDSVVAGAGSVSLLTRVLKFVRLQQLPARLLAEVLEKEPLFHRDVDAVRMLVSALRSHFAPEAVTHDCVPEIYVESDSQSCHCMHSGSQSAYQKHAVRDSLSPRHHKSAHGVRGAHSSEDCTSLAIHRELTFHKQTPRPSTIGRLWALGGKTMVTTRALQEILEYDPYWNSWRVVGHLPGQRQQCGCIVLQDGRLLVVGGRDELKTLSTVECIYTDELMQFGDGTIHSTFKDERAIVGRGMTQLKRRTRGQDNPSLVSGGEESDSALTYNAPGDAAREPDSPKNATSSQSSSTTATCAQLNEYSVEIQPGWNVVSAMATHRHGLGVAVLEGVVYAVGGHDGWSYLNTVERWNGRAKSWSSVTPMAVQRSTVGVTALDGLLYAVGGRDGSACLRTVERFNPHTQHWCFIAPMLHRRGGVGVGAVGGRLYAVGGHNAPPNQPHAMRTASVEVYEPRTDMWTEVACLSSPRDSIAVTNLGTKLYALGGHDGQIYTDRVQVYDPETNQWTDVAPLPSGRAGVAVASRSIWPLGNQSSSRFPYYKADPLA</sequence>
<dbReference type="SUPFAM" id="SSF54695">
    <property type="entry name" value="POZ domain"/>
    <property type="match status" value="1"/>
</dbReference>
<feature type="compositionally biased region" description="Low complexity" evidence="3">
    <location>
        <begin position="487"/>
        <end position="498"/>
    </location>
</feature>
<keyword evidence="6" id="KW-1185">Reference proteome</keyword>
<dbReference type="InterPro" id="IPR015915">
    <property type="entry name" value="Kelch-typ_b-propeller"/>
</dbReference>
<dbReference type="InterPro" id="IPR011705">
    <property type="entry name" value="BACK"/>
</dbReference>
<dbReference type="EMBL" id="SUNJ01009605">
    <property type="protein sequence ID" value="TPP60297.1"/>
    <property type="molecule type" value="Genomic_DNA"/>
</dbReference>
<dbReference type="OrthoDB" id="45365at2759"/>
<proteinExistence type="predicted"/>
<keyword evidence="1" id="KW-0880">Kelch repeat</keyword>
<feature type="domain" description="BTB" evidence="4">
    <location>
        <begin position="730"/>
        <end position="786"/>
    </location>
</feature>
<gene>
    <name evidence="5" type="ORF">FGIG_02721</name>
</gene>
<dbReference type="Gene3D" id="3.30.710.10">
    <property type="entry name" value="Potassium Channel Kv1.1, Chain A"/>
    <property type="match status" value="1"/>
</dbReference>
<evidence type="ECO:0000313" key="5">
    <source>
        <dbReference type="EMBL" id="TPP60297.1"/>
    </source>
</evidence>
<dbReference type="InterPro" id="IPR006652">
    <property type="entry name" value="Kelch_1"/>
</dbReference>
<protein>
    <submittedName>
        <fullName evidence="5">Kelch protein 5</fullName>
    </submittedName>
</protein>
<dbReference type="Pfam" id="PF00651">
    <property type="entry name" value="BTB"/>
    <property type="match status" value="1"/>
</dbReference>
<evidence type="ECO:0000259" key="4">
    <source>
        <dbReference type="PROSITE" id="PS50097"/>
    </source>
</evidence>
<dbReference type="InterPro" id="IPR011333">
    <property type="entry name" value="SKP1/BTB/POZ_sf"/>
</dbReference>
<dbReference type="PANTHER" id="PTHR24412:SF450">
    <property type="entry name" value="KELCH-LIKE PROTEIN DIABLO"/>
    <property type="match status" value="1"/>
</dbReference>
<feature type="region of interest" description="Disordered" evidence="3">
    <location>
        <begin position="384"/>
        <end position="513"/>
    </location>
</feature>
<feature type="region of interest" description="Disordered" evidence="3">
    <location>
        <begin position="587"/>
        <end position="634"/>
    </location>
</feature>
<evidence type="ECO:0000256" key="2">
    <source>
        <dbReference type="ARBA" id="ARBA00022737"/>
    </source>
</evidence>
<dbReference type="PANTHER" id="PTHR24412">
    <property type="entry name" value="KELCH PROTEIN"/>
    <property type="match status" value="1"/>
</dbReference>
<feature type="compositionally biased region" description="Polar residues" evidence="3">
    <location>
        <begin position="404"/>
        <end position="423"/>
    </location>
</feature>
<dbReference type="SMART" id="SM00875">
    <property type="entry name" value="BACK"/>
    <property type="match status" value="1"/>
</dbReference>
<feature type="region of interest" description="Disordered" evidence="3">
    <location>
        <begin position="27"/>
        <end position="51"/>
    </location>
</feature>
<feature type="compositionally biased region" description="Polar residues" evidence="3">
    <location>
        <begin position="602"/>
        <end position="613"/>
    </location>
</feature>